<protein>
    <submittedName>
        <fullName evidence="2">Uncharacterized protein</fullName>
    </submittedName>
</protein>
<organism evidence="2 3">
    <name type="scientific">Hoeflea marina</name>
    <dbReference type="NCBI Taxonomy" id="274592"/>
    <lineage>
        <taxon>Bacteria</taxon>
        <taxon>Pseudomonadati</taxon>
        <taxon>Pseudomonadota</taxon>
        <taxon>Alphaproteobacteria</taxon>
        <taxon>Hyphomicrobiales</taxon>
        <taxon>Rhizobiaceae</taxon>
        <taxon>Hoeflea</taxon>
    </lineage>
</organism>
<evidence type="ECO:0000313" key="2">
    <source>
        <dbReference type="EMBL" id="PWW03448.1"/>
    </source>
</evidence>
<gene>
    <name evidence="2" type="ORF">DFR52_101128</name>
</gene>
<proteinExistence type="predicted"/>
<feature type="region of interest" description="Disordered" evidence="1">
    <location>
        <begin position="1"/>
        <end position="68"/>
    </location>
</feature>
<dbReference type="Proteomes" id="UP000246352">
    <property type="component" value="Unassembled WGS sequence"/>
</dbReference>
<name>A0A317PPL5_9HYPH</name>
<reference evidence="2 3" key="1">
    <citation type="submission" date="2018-05" db="EMBL/GenBank/DDBJ databases">
        <title>Genomic Encyclopedia of Type Strains, Phase IV (KMG-IV): sequencing the most valuable type-strain genomes for metagenomic binning, comparative biology and taxonomic classification.</title>
        <authorList>
            <person name="Goeker M."/>
        </authorList>
    </citation>
    <scope>NUCLEOTIDE SEQUENCE [LARGE SCALE GENOMIC DNA]</scope>
    <source>
        <strain evidence="2 3">DSM 16791</strain>
    </source>
</reference>
<keyword evidence="3" id="KW-1185">Reference proteome</keyword>
<accession>A0A317PPL5</accession>
<dbReference type="OrthoDB" id="8449638at2"/>
<dbReference type="RefSeq" id="WP_110030013.1">
    <property type="nucleotide sequence ID" value="NZ_QGTR01000001.1"/>
</dbReference>
<comment type="caution">
    <text evidence="2">The sequence shown here is derived from an EMBL/GenBank/DDBJ whole genome shotgun (WGS) entry which is preliminary data.</text>
</comment>
<dbReference type="AlphaFoldDB" id="A0A317PPL5"/>
<feature type="compositionally biased region" description="Basic and acidic residues" evidence="1">
    <location>
        <begin position="51"/>
        <end position="62"/>
    </location>
</feature>
<sequence length="68" mass="7215">MEKKSPKPAPAGTSEQSPRWEGPPETRPSGYLPAEDNPATNPDAAGETLDDPDRSSLKDAGKTGKRKP</sequence>
<dbReference type="EMBL" id="QGTR01000001">
    <property type="protein sequence ID" value="PWW03448.1"/>
    <property type="molecule type" value="Genomic_DNA"/>
</dbReference>
<evidence type="ECO:0000313" key="3">
    <source>
        <dbReference type="Proteomes" id="UP000246352"/>
    </source>
</evidence>
<evidence type="ECO:0000256" key="1">
    <source>
        <dbReference type="SAM" id="MobiDB-lite"/>
    </source>
</evidence>